<gene>
    <name evidence="2" type="ORF">CDD81_2317</name>
</gene>
<evidence type="ECO:0000313" key="3">
    <source>
        <dbReference type="Proteomes" id="UP000226192"/>
    </source>
</evidence>
<evidence type="ECO:0000313" key="2">
    <source>
        <dbReference type="EMBL" id="PHH65537.1"/>
    </source>
</evidence>
<protein>
    <submittedName>
        <fullName evidence="2">Uncharacterized protein</fullName>
    </submittedName>
</protein>
<dbReference type="AlphaFoldDB" id="A0A2C5YA01"/>
<accession>A0A2C5YA01</accession>
<feature type="region of interest" description="Disordered" evidence="1">
    <location>
        <begin position="1"/>
        <end position="27"/>
    </location>
</feature>
<organism evidence="2 3">
    <name type="scientific">Ophiocordyceps australis</name>
    <dbReference type="NCBI Taxonomy" id="1399860"/>
    <lineage>
        <taxon>Eukaryota</taxon>
        <taxon>Fungi</taxon>
        <taxon>Dikarya</taxon>
        <taxon>Ascomycota</taxon>
        <taxon>Pezizomycotina</taxon>
        <taxon>Sordariomycetes</taxon>
        <taxon>Hypocreomycetidae</taxon>
        <taxon>Hypocreales</taxon>
        <taxon>Ophiocordycipitaceae</taxon>
        <taxon>Ophiocordyceps</taxon>
    </lineage>
</organism>
<dbReference type="Proteomes" id="UP000226192">
    <property type="component" value="Unassembled WGS sequence"/>
</dbReference>
<evidence type="ECO:0000256" key="1">
    <source>
        <dbReference type="SAM" id="MobiDB-lite"/>
    </source>
</evidence>
<feature type="compositionally biased region" description="Polar residues" evidence="1">
    <location>
        <begin position="11"/>
        <end position="27"/>
    </location>
</feature>
<comment type="caution">
    <text evidence="2">The sequence shown here is derived from an EMBL/GenBank/DDBJ whole genome shotgun (WGS) entry which is preliminary data.</text>
</comment>
<sequence length="394" mass="43795">MAASEQGRPKFTSTLKNNKLSTTSERGTFQPGAAPFIDSGRVAASGCHQNTAWSAIINHIYYEGDVFGHDFRVDLFADVLLKRAPPRLDTATFTLVTHNQGPHEASAGNKRSPDWHLVSMPTVDTAWRTVSVGLMSGGDSAQYQPGKLYQGLTTQMKTLQKRLHLQQVWRICLRFEVEKMAQVPREAVWVRTLHCHGLAKARSDEFKDSLQMWIKTQPGNRALSLHYTFVQQAVSKRFLRCNLYEVTAIMPGGETCAGRLITTTLVVKMRGPMTPGCSKLFDQASLAGPGDLAGLTTHSASSVRRPMMQPHEPAATCRHDDREQQQQQIGTENPLELMEAGEGSQPFSECWTASEDGKTGHEGDDIEDAIDTEAFVNAYGETMIARHLESYHYW</sequence>
<keyword evidence="3" id="KW-1185">Reference proteome</keyword>
<dbReference type="EMBL" id="NJET01000017">
    <property type="protein sequence ID" value="PHH65537.1"/>
    <property type="molecule type" value="Genomic_DNA"/>
</dbReference>
<dbReference type="OrthoDB" id="10399571at2759"/>
<reference evidence="2 3" key="1">
    <citation type="submission" date="2017-06" db="EMBL/GenBank/DDBJ databases">
        <title>Ant-infecting Ophiocordyceps genomes reveal a high diversity of potential behavioral manipulation genes and a possible major role for enterotoxins.</title>
        <authorList>
            <person name="De Bekker C."/>
            <person name="Evans H.C."/>
            <person name="Brachmann A."/>
            <person name="Hughes D.P."/>
        </authorList>
    </citation>
    <scope>NUCLEOTIDE SEQUENCE [LARGE SCALE GENOMIC DNA]</scope>
    <source>
        <strain evidence="2 3">Map64</strain>
    </source>
</reference>
<name>A0A2C5YA01_9HYPO</name>
<proteinExistence type="predicted"/>